<name>A0A8H6IMI0_9PEZI</name>
<gene>
    <name evidence="1" type="ORF">CSOJ01_15426</name>
</gene>
<accession>A0A8H6IMI0</accession>
<evidence type="ECO:0000313" key="2">
    <source>
        <dbReference type="Proteomes" id="UP000652219"/>
    </source>
</evidence>
<organism evidence="1 2">
    <name type="scientific">Colletotrichum sojae</name>
    <dbReference type="NCBI Taxonomy" id="2175907"/>
    <lineage>
        <taxon>Eukaryota</taxon>
        <taxon>Fungi</taxon>
        <taxon>Dikarya</taxon>
        <taxon>Ascomycota</taxon>
        <taxon>Pezizomycotina</taxon>
        <taxon>Sordariomycetes</taxon>
        <taxon>Hypocreomycetidae</taxon>
        <taxon>Glomerellales</taxon>
        <taxon>Glomerellaceae</taxon>
        <taxon>Colletotrichum</taxon>
        <taxon>Colletotrichum orchidearum species complex</taxon>
    </lineage>
</organism>
<keyword evidence="2" id="KW-1185">Reference proteome</keyword>
<dbReference type="InterPro" id="IPR036779">
    <property type="entry name" value="LysM_dom_sf"/>
</dbReference>
<protein>
    <recommendedName>
        <fullName evidence="3">Carbohydrate-binding module family 18 protein</fullName>
    </recommendedName>
</protein>
<proteinExistence type="predicted"/>
<evidence type="ECO:0008006" key="3">
    <source>
        <dbReference type="Google" id="ProtNLM"/>
    </source>
</evidence>
<sequence length="201" mass="20864">METQRSWGSLYRIDLEQFMALNPDLDSSCSNIQPKTEYCVRGFVRSASPSEDGYCGQAHGNATCAGTEMPCCNGLTGKCGSSSNECGLEICDYRFSSGCTAVPQNAASVLDGNACGNSQGNCGSGPEFCGMDVCESGNCTIDVFEMPVIAASRGSLPWLTGTTTDGTCGGQGNRSCDVVYGRCCGPDGFCASDAKACGEGW</sequence>
<dbReference type="EMBL" id="WIGN01000644">
    <property type="protein sequence ID" value="KAF6786399.1"/>
    <property type="molecule type" value="Genomic_DNA"/>
</dbReference>
<dbReference type="Proteomes" id="UP000652219">
    <property type="component" value="Unassembled WGS sequence"/>
</dbReference>
<reference evidence="1 2" key="1">
    <citation type="journal article" date="2020" name="Phytopathology">
        <title>Genome Sequence Resources of Colletotrichum truncatum, C. plurivorum, C. musicola, and C. sojae: Four Species Pathogenic to Soybean (Glycine max).</title>
        <authorList>
            <person name="Rogerio F."/>
            <person name="Boufleur T.R."/>
            <person name="Ciampi-Guillardi M."/>
            <person name="Sukno S.A."/>
            <person name="Thon M.R."/>
            <person name="Massola Junior N.S."/>
            <person name="Baroncelli R."/>
        </authorList>
    </citation>
    <scope>NUCLEOTIDE SEQUENCE [LARGE SCALE GENOMIC DNA]</scope>
    <source>
        <strain evidence="1 2">LFN0009</strain>
    </source>
</reference>
<evidence type="ECO:0000313" key="1">
    <source>
        <dbReference type="EMBL" id="KAF6786399.1"/>
    </source>
</evidence>
<dbReference type="Gene3D" id="3.10.350.10">
    <property type="entry name" value="LysM domain"/>
    <property type="match status" value="1"/>
</dbReference>
<dbReference type="AlphaFoldDB" id="A0A8H6IMI0"/>
<comment type="caution">
    <text evidence="1">The sequence shown here is derived from an EMBL/GenBank/DDBJ whole genome shotgun (WGS) entry which is preliminary data.</text>
</comment>